<keyword evidence="2" id="KW-0472">Membrane</keyword>
<sequence>MTSGQKLLWRLFSVYGFLYVLLYAFYILIITVVHSSYSRVSIPAVLLPFILLLLFELVLWKRAYGDLKIEREVKTKLKVITILGSLPLLICTLMLTLNEYKSIFTTEKWLNNISERVYMVDDLLNDHNLNRKTKKEVTNLLGTPTETEYFKTENNIVYYLGDERGLISIDSEWLVIEFDNSEKVKKYTVVTD</sequence>
<keyword evidence="4" id="KW-1185">Reference proteome</keyword>
<organism evidence="3 4">
    <name type="scientific">Metabacillus fastidiosus</name>
    <dbReference type="NCBI Taxonomy" id="1458"/>
    <lineage>
        <taxon>Bacteria</taxon>
        <taxon>Bacillati</taxon>
        <taxon>Bacillota</taxon>
        <taxon>Bacilli</taxon>
        <taxon>Bacillales</taxon>
        <taxon>Bacillaceae</taxon>
        <taxon>Metabacillus</taxon>
    </lineage>
</organism>
<evidence type="ECO:0000313" key="3">
    <source>
        <dbReference type="EMBL" id="MED4402554.1"/>
    </source>
</evidence>
<keyword evidence="2" id="KW-0812">Transmembrane</keyword>
<dbReference type="RefSeq" id="WP_066227498.1">
    <property type="nucleotide sequence ID" value="NZ_JARTFQ010000005.1"/>
</dbReference>
<dbReference type="Gene3D" id="3.30.1450.10">
    <property type="match status" value="1"/>
</dbReference>
<proteinExistence type="predicted"/>
<dbReference type="Proteomes" id="UP001342826">
    <property type="component" value="Unassembled WGS sequence"/>
</dbReference>
<protein>
    <recommendedName>
        <fullName evidence="5">Outer membrane protein assembly factor BamE</fullName>
    </recommendedName>
</protein>
<feature type="transmembrane region" description="Helical" evidence="2">
    <location>
        <begin position="79"/>
        <end position="97"/>
    </location>
</feature>
<keyword evidence="1" id="KW-0732">Signal</keyword>
<evidence type="ECO:0000256" key="1">
    <source>
        <dbReference type="ARBA" id="ARBA00022729"/>
    </source>
</evidence>
<feature type="transmembrane region" description="Helical" evidence="2">
    <location>
        <begin position="40"/>
        <end position="59"/>
    </location>
</feature>
<reference evidence="3 4" key="1">
    <citation type="submission" date="2023-03" db="EMBL/GenBank/DDBJ databases">
        <title>Bacillus Genome Sequencing.</title>
        <authorList>
            <person name="Dunlap C."/>
        </authorList>
    </citation>
    <scope>NUCLEOTIDE SEQUENCE [LARGE SCALE GENOMIC DNA]</scope>
    <source>
        <strain evidence="3 4">NRS-1717</strain>
    </source>
</reference>
<accession>A0ABU6NZK7</accession>
<evidence type="ECO:0008006" key="5">
    <source>
        <dbReference type="Google" id="ProtNLM"/>
    </source>
</evidence>
<dbReference type="GeneID" id="301140508"/>
<comment type="caution">
    <text evidence="3">The sequence shown here is derived from an EMBL/GenBank/DDBJ whole genome shotgun (WGS) entry which is preliminary data.</text>
</comment>
<keyword evidence="2" id="KW-1133">Transmembrane helix</keyword>
<name>A0ABU6NZK7_9BACI</name>
<dbReference type="InterPro" id="IPR037873">
    <property type="entry name" value="BamE-like"/>
</dbReference>
<dbReference type="EMBL" id="JARTFS010000012">
    <property type="protein sequence ID" value="MED4402554.1"/>
    <property type="molecule type" value="Genomic_DNA"/>
</dbReference>
<evidence type="ECO:0000313" key="4">
    <source>
        <dbReference type="Proteomes" id="UP001342826"/>
    </source>
</evidence>
<feature type="transmembrane region" description="Helical" evidence="2">
    <location>
        <begin position="12"/>
        <end position="34"/>
    </location>
</feature>
<gene>
    <name evidence="3" type="ORF">P9271_14650</name>
</gene>
<evidence type="ECO:0000256" key="2">
    <source>
        <dbReference type="SAM" id="Phobius"/>
    </source>
</evidence>